<evidence type="ECO:0000313" key="11">
    <source>
        <dbReference type="Proteomes" id="UP000319499"/>
    </source>
</evidence>
<evidence type="ECO:0000313" key="10">
    <source>
        <dbReference type="EMBL" id="TWP27697.1"/>
    </source>
</evidence>
<feature type="transmembrane region" description="Helical" evidence="7">
    <location>
        <begin position="20"/>
        <end position="43"/>
    </location>
</feature>
<feature type="transmembrane region" description="Helical" evidence="7">
    <location>
        <begin position="488"/>
        <end position="505"/>
    </location>
</feature>
<dbReference type="RefSeq" id="WP_146292629.1">
    <property type="nucleotide sequence ID" value="NZ_SELH01000021.1"/>
</dbReference>
<evidence type="ECO:0000256" key="7">
    <source>
        <dbReference type="SAM" id="Phobius"/>
    </source>
</evidence>
<evidence type="ECO:0000256" key="3">
    <source>
        <dbReference type="ARBA" id="ARBA00022692"/>
    </source>
</evidence>
<feature type="transmembrane region" description="Helical" evidence="7">
    <location>
        <begin position="538"/>
        <end position="559"/>
    </location>
</feature>
<dbReference type="Pfam" id="PF13515">
    <property type="entry name" value="FUSC_2"/>
    <property type="match status" value="1"/>
</dbReference>
<dbReference type="GO" id="GO:0005886">
    <property type="term" value="C:plasma membrane"/>
    <property type="evidence" value="ECO:0007669"/>
    <property type="project" value="UniProtKB-SubCell"/>
</dbReference>
<evidence type="ECO:0000256" key="2">
    <source>
        <dbReference type="ARBA" id="ARBA00022475"/>
    </source>
</evidence>
<keyword evidence="4 7" id="KW-1133">Transmembrane helix</keyword>
<evidence type="ECO:0000256" key="1">
    <source>
        <dbReference type="ARBA" id="ARBA00004651"/>
    </source>
</evidence>
<dbReference type="Proteomes" id="UP000319499">
    <property type="component" value="Unassembled WGS sequence"/>
</dbReference>
<dbReference type="InterPro" id="IPR032692">
    <property type="entry name" value="YccS_N"/>
</dbReference>
<keyword evidence="2" id="KW-1003">Cell membrane</keyword>
<evidence type="ECO:0000256" key="4">
    <source>
        <dbReference type="ARBA" id="ARBA00022989"/>
    </source>
</evidence>
<accession>A0A563DC76</accession>
<evidence type="ECO:0000259" key="9">
    <source>
        <dbReference type="Pfam" id="PF13515"/>
    </source>
</evidence>
<evidence type="ECO:0000259" key="8">
    <source>
        <dbReference type="Pfam" id="PF12805"/>
    </source>
</evidence>
<feature type="transmembrane region" description="Helical" evidence="7">
    <location>
        <begin position="511"/>
        <end position="526"/>
    </location>
</feature>
<keyword evidence="3 7" id="KW-0812">Transmembrane</keyword>
<feature type="transmembrane region" description="Helical" evidence="7">
    <location>
        <begin position="427"/>
        <end position="452"/>
    </location>
</feature>
<feature type="domain" description="Integral membrane protein YccS N-terminal" evidence="8">
    <location>
        <begin position="104"/>
        <end position="358"/>
    </location>
</feature>
<dbReference type="PANTHER" id="PTHR30509:SF9">
    <property type="entry name" value="MULTIDRUG RESISTANCE PROTEIN MDTO"/>
    <property type="match status" value="1"/>
</dbReference>
<dbReference type="Pfam" id="PF12805">
    <property type="entry name" value="FUSC-like"/>
    <property type="match status" value="1"/>
</dbReference>
<protein>
    <submittedName>
        <fullName evidence="10">Uncharacterized protein</fullName>
    </submittedName>
</protein>
<evidence type="ECO:0000256" key="6">
    <source>
        <dbReference type="ARBA" id="ARBA00043993"/>
    </source>
</evidence>
<dbReference type="PANTHER" id="PTHR30509">
    <property type="entry name" value="P-HYDROXYBENZOIC ACID EFFLUX PUMP SUBUNIT-RELATED"/>
    <property type="match status" value="1"/>
</dbReference>
<name>A0A563DC76_9FLAO</name>
<comment type="subcellular location">
    <subcellularLocation>
        <location evidence="1">Cell membrane</location>
        <topology evidence="1">Multi-pass membrane protein</topology>
    </subcellularLocation>
</comment>
<dbReference type="EMBL" id="SELH01000021">
    <property type="protein sequence ID" value="TWP27697.1"/>
    <property type="molecule type" value="Genomic_DNA"/>
</dbReference>
<reference evidence="10 11" key="1">
    <citation type="submission" date="2019-02" db="EMBL/GenBank/DDBJ databases">
        <title>Apibacter muscae sp. nov.: a novel member of the house fly microbiota.</title>
        <authorList>
            <person name="Park R."/>
        </authorList>
    </citation>
    <scope>NUCLEOTIDE SEQUENCE [LARGE SCALE GENOMIC DNA]</scope>
    <source>
        <strain evidence="10 11">AL1</strain>
    </source>
</reference>
<dbReference type="InterPro" id="IPR049453">
    <property type="entry name" value="Memb_transporter_dom"/>
</dbReference>
<feature type="transmembrane region" description="Helical" evidence="7">
    <location>
        <begin position="154"/>
        <end position="173"/>
    </location>
</feature>
<sequence length="749" mass="86403">MSNIPKIHKKTKNFVSESTFFLFSFYFSTGLRITFAMMTPLALGVLFDQLNFGILASSGALIAGAGDNPGSFKVKLRTQSIGALFYLLLVLISQFLLPYREHVITFGLWVTFCGFFFSMFFIYGARAVSVSTASLFCIVYACSFYHKSIWFNTLGIMSGVLFYGIVSLGLWRIQPYRVIEQRLSEGIKLLSEYTELLLEYIKTKEKENFKKNRLKELYSKILEKQEKVHANQEDIRENLFKLRINAKSFSSKGRRMTIIFSALVDLYEQLISLNIQDDKLIESLKNSHLQADFTQGLLDMKEILEHISWAINIHKKIHRNIEISLLDKFKKRILDLEKYEEESGIEQTEVIHLLKHIRFIFRSFYKQTLIIKSIINGENANDSNTYQDLDIVKFTREYTYNFSTFKANLNLKSNIFRHALRVSTAILIAYIFCIILNISFFSLLFLTIILILKPVYGNTRTYALRRLQGTLIGASITLVIFLFTRDPYILSIITVLSVLGAYSFLSINYKIGISFVTIFVLLLVYLEHRGGGSLSNLLIRLGGTSIAVVIAFIFSFLFLPTWENKQLPKLIGNLIRNNLDYFSKISFNLVESNNQEMISDTEIKLARKEVLLATSNFSSTFQRIVSEPALSKEYKSTIYSLQTQINLLSTRISSLRTYNFTSNKDIVTDLDKKIIALIKELLNGAIVMIQKDQEEIDSEADWKEIDFNLSQKKLSLTTYQLKEIYNLVQQIYTNIKKIKDFKEWKSAEK</sequence>
<keyword evidence="11" id="KW-1185">Reference proteome</keyword>
<feature type="transmembrane region" description="Helical" evidence="7">
    <location>
        <begin position="78"/>
        <end position="97"/>
    </location>
</feature>
<gene>
    <name evidence="10" type="ORF">ETU09_06275</name>
</gene>
<keyword evidence="5 7" id="KW-0472">Membrane</keyword>
<comment type="similarity">
    <text evidence="6">Belongs to the YccS/YhfK family.</text>
</comment>
<feature type="domain" description="Integral membrane bound transporter" evidence="9">
    <location>
        <begin position="429"/>
        <end position="554"/>
    </location>
</feature>
<comment type="caution">
    <text evidence="10">The sequence shown here is derived from an EMBL/GenBank/DDBJ whole genome shotgun (WGS) entry which is preliminary data.</text>
</comment>
<dbReference type="OrthoDB" id="8670769at2"/>
<organism evidence="10 11">
    <name type="scientific">Apibacter muscae</name>
    <dbReference type="NCBI Taxonomy" id="2509004"/>
    <lineage>
        <taxon>Bacteria</taxon>
        <taxon>Pseudomonadati</taxon>
        <taxon>Bacteroidota</taxon>
        <taxon>Flavobacteriia</taxon>
        <taxon>Flavobacteriales</taxon>
        <taxon>Weeksellaceae</taxon>
        <taxon>Apibacter</taxon>
    </lineage>
</organism>
<proteinExistence type="inferred from homology"/>
<feature type="transmembrane region" description="Helical" evidence="7">
    <location>
        <begin position="103"/>
        <end position="123"/>
    </location>
</feature>
<dbReference type="AlphaFoldDB" id="A0A563DC76"/>
<evidence type="ECO:0000256" key="5">
    <source>
        <dbReference type="ARBA" id="ARBA00023136"/>
    </source>
</evidence>
<feature type="transmembrane region" description="Helical" evidence="7">
    <location>
        <begin position="464"/>
        <end position="483"/>
    </location>
</feature>